<reference evidence="2" key="1">
    <citation type="submission" date="2018-02" db="EMBL/GenBank/DDBJ databases">
        <authorList>
            <person name="Cohen D.B."/>
            <person name="Kent A.D."/>
        </authorList>
    </citation>
    <scope>NUCLEOTIDE SEQUENCE</scope>
</reference>
<name>A0A2N9F9W4_FAGSY</name>
<sequence length="510" mass="56863">MSQRSDPPPDSGPEWPCSSPAPQTSAWPVMKPVSTPPAQPLSLEDKARSAAAKTQFKAFEPCREFLTKRVGSDNDEEDNIDEEEEEDEVEDGSEENEEFRFFMKMFMEDNGLRSYYQKNYESGDFYCLVCGGIGKKVWKKFKDCMGLLHHSTSILKTKRKRAHRAFGQVICKVLGWDFDRIPTIVLKGDPLAPFPKPTEQVGPEGNVDDTKDDSNVVEDNAVCVTCNIGDNIVSVAGSSGEIAAFGHLVLKLTIQSAALSIMNPLKKGDIDGQSYETKEHDTSKHAKNLEKGMPSTGLNEEGVNYMQGSCPSPISSTQWPCSNFVEDSSSTVSEWPSLKPQSATMKWSSSTVSEWPSSTVSEWPSSTVSEWPSLKPQSANSKMVFFYHLQQKVLEAFREFCAGNAASDNDEDEGKVGSEECEEFKFFLKVFKENSELRSYYENNFEGGEFCCLVCGGIGKKVWRRFKDGLGLLQHSITIKNTKCKRAHRAYAQVICKVLGWDIDQDCVQG</sequence>
<protein>
    <submittedName>
        <fullName evidence="2">Uncharacterized protein</fullName>
    </submittedName>
</protein>
<dbReference type="PANTHER" id="PTHR34546">
    <property type="entry name" value="OS06G0153600 PROTEIN"/>
    <property type="match status" value="1"/>
</dbReference>
<organism evidence="2">
    <name type="scientific">Fagus sylvatica</name>
    <name type="common">Beechnut</name>
    <dbReference type="NCBI Taxonomy" id="28930"/>
    <lineage>
        <taxon>Eukaryota</taxon>
        <taxon>Viridiplantae</taxon>
        <taxon>Streptophyta</taxon>
        <taxon>Embryophyta</taxon>
        <taxon>Tracheophyta</taxon>
        <taxon>Spermatophyta</taxon>
        <taxon>Magnoliopsida</taxon>
        <taxon>eudicotyledons</taxon>
        <taxon>Gunneridae</taxon>
        <taxon>Pentapetalae</taxon>
        <taxon>rosids</taxon>
        <taxon>fabids</taxon>
        <taxon>Fagales</taxon>
        <taxon>Fagaceae</taxon>
        <taxon>Fagus</taxon>
    </lineage>
</organism>
<proteinExistence type="predicted"/>
<feature type="region of interest" description="Disordered" evidence="1">
    <location>
        <begin position="1"/>
        <end position="47"/>
    </location>
</feature>
<feature type="compositionally biased region" description="Acidic residues" evidence="1">
    <location>
        <begin position="73"/>
        <end position="95"/>
    </location>
</feature>
<dbReference type="EMBL" id="OIVN01000680">
    <property type="protein sequence ID" value="SPC83973.1"/>
    <property type="molecule type" value="Genomic_DNA"/>
</dbReference>
<evidence type="ECO:0000256" key="1">
    <source>
        <dbReference type="SAM" id="MobiDB-lite"/>
    </source>
</evidence>
<feature type="region of interest" description="Disordered" evidence="1">
    <location>
        <begin position="67"/>
        <end position="95"/>
    </location>
</feature>
<accession>A0A2N9F9W4</accession>
<evidence type="ECO:0000313" key="2">
    <source>
        <dbReference type="EMBL" id="SPC83973.1"/>
    </source>
</evidence>
<gene>
    <name evidence="2" type="ORF">FSB_LOCUS11855</name>
</gene>
<dbReference type="PANTHER" id="PTHR34546:SF3">
    <property type="entry name" value="OS06G0153600 PROTEIN"/>
    <property type="match status" value="1"/>
</dbReference>
<dbReference type="AlphaFoldDB" id="A0A2N9F9W4"/>
<feature type="compositionally biased region" description="Pro residues" evidence="1">
    <location>
        <begin position="1"/>
        <end position="11"/>
    </location>
</feature>